<comment type="caution">
    <text evidence="7">The sequence shown here is derived from an EMBL/GenBank/DDBJ whole genome shotgun (WGS) entry which is preliminary data.</text>
</comment>
<evidence type="ECO:0000256" key="2">
    <source>
        <dbReference type="ARBA" id="ARBA00023136"/>
    </source>
</evidence>
<organism evidence="7 8">
    <name type="scientific">Dyella dinghuensis</name>
    <dbReference type="NCBI Taxonomy" id="1920169"/>
    <lineage>
        <taxon>Bacteria</taxon>
        <taxon>Pseudomonadati</taxon>
        <taxon>Pseudomonadota</taxon>
        <taxon>Gammaproteobacteria</taxon>
        <taxon>Lysobacterales</taxon>
        <taxon>Rhodanobacteraceae</taxon>
        <taxon>Dyella</taxon>
    </lineage>
</organism>
<keyword evidence="3" id="KW-0564">Palmitate</keyword>
<proteinExistence type="predicted"/>
<accession>A0A3S0PEN5</accession>
<name>A0A3S0PEN5_9GAMM</name>
<keyword evidence="1 5" id="KW-0732">Signal</keyword>
<dbReference type="Proteomes" id="UP000267077">
    <property type="component" value="Unassembled WGS sequence"/>
</dbReference>
<feature type="chain" id="PRO_5018751640" description="C-type lysozyme inhibitor domain-containing protein" evidence="5">
    <location>
        <begin position="20"/>
        <end position="114"/>
    </location>
</feature>
<evidence type="ECO:0000313" key="8">
    <source>
        <dbReference type="Proteomes" id="UP000267077"/>
    </source>
</evidence>
<evidence type="ECO:0000259" key="6">
    <source>
        <dbReference type="Pfam" id="PF09864"/>
    </source>
</evidence>
<dbReference type="InterPro" id="IPR018660">
    <property type="entry name" value="MliC"/>
</dbReference>
<protein>
    <recommendedName>
        <fullName evidence="6">C-type lysozyme inhibitor domain-containing protein</fullName>
    </recommendedName>
</protein>
<evidence type="ECO:0000256" key="1">
    <source>
        <dbReference type="ARBA" id="ARBA00022729"/>
    </source>
</evidence>
<dbReference type="RefSeq" id="WP_126673228.1">
    <property type="nucleotide sequence ID" value="NZ_RYZR01000005.1"/>
</dbReference>
<evidence type="ECO:0000256" key="3">
    <source>
        <dbReference type="ARBA" id="ARBA00023139"/>
    </source>
</evidence>
<dbReference type="SUPFAM" id="SSF141488">
    <property type="entry name" value="YdhA-like"/>
    <property type="match status" value="1"/>
</dbReference>
<dbReference type="InterPro" id="IPR036328">
    <property type="entry name" value="MliC_sf"/>
</dbReference>
<dbReference type="OrthoDB" id="26727at2"/>
<keyword evidence="8" id="KW-1185">Reference proteome</keyword>
<dbReference type="Gene3D" id="2.40.128.200">
    <property type="match status" value="1"/>
</dbReference>
<reference evidence="7 8" key="1">
    <citation type="submission" date="2018-12" db="EMBL/GenBank/DDBJ databases">
        <title>Dyella dinghuensis sp. nov. DHOA06 and Dyella choica sp. nov. 4M-K27, isolated from forest soil.</title>
        <authorList>
            <person name="Qiu L.-H."/>
            <person name="Gao Z.-H."/>
        </authorList>
    </citation>
    <scope>NUCLEOTIDE SEQUENCE [LARGE SCALE GENOMIC DNA]</scope>
    <source>
        <strain evidence="7 8">DHOA06</strain>
    </source>
</reference>
<sequence length="114" mass="11798">MRIANVLLTISLIAVSGCASTDATHAQASATSSWISYACADGRVVQAAYPDTHTAQVKIDGQTHTLNIAMSADGARYTGDGWQWWTKGMHDGSLAPLAASETIANAPGVACHAP</sequence>
<feature type="domain" description="C-type lysozyme inhibitor" evidence="6">
    <location>
        <begin position="37"/>
        <end position="88"/>
    </location>
</feature>
<dbReference type="AlphaFoldDB" id="A0A3S0PEN5"/>
<keyword evidence="4" id="KW-0449">Lipoprotein</keyword>
<dbReference type="EMBL" id="RYZR01000005">
    <property type="protein sequence ID" value="RUL63947.1"/>
    <property type="molecule type" value="Genomic_DNA"/>
</dbReference>
<dbReference type="PROSITE" id="PS51257">
    <property type="entry name" value="PROKAR_LIPOPROTEIN"/>
    <property type="match status" value="1"/>
</dbReference>
<evidence type="ECO:0000256" key="5">
    <source>
        <dbReference type="SAM" id="SignalP"/>
    </source>
</evidence>
<dbReference type="Pfam" id="PF09864">
    <property type="entry name" value="MliC"/>
    <property type="match status" value="1"/>
</dbReference>
<evidence type="ECO:0000256" key="4">
    <source>
        <dbReference type="ARBA" id="ARBA00023288"/>
    </source>
</evidence>
<evidence type="ECO:0000313" key="7">
    <source>
        <dbReference type="EMBL" id="RUL63947.1"/>
    </source>
</evidence>
<keyword evidence="2" id="KW-0472">Membrane</keyword>
<gene>
    <name evidence="7" type="ORF">EKH79_07715</name>
</gene>
<feature type="signal peptide" evidence="5">
    <location>
        <begin position="1"/>
        <end position="19"/>
    </location>
</feature>